<evidence type="ECO:0000256" key="1">
    <source>
        <dbReference type="SAM" id="MobiDB-lite"/>
    </source>
</evidence>
<dbReference type="AlphaFoldDB" id="A0A4Y1RNW8"/>
<feature type="compositionally biased region" description="Basic and acidic residues" evidence="1">
    <location>
        <begin position="329"/>
        <end position="344"/>
    </location>
</feature>
<organism evidence="2">
    <name type="scientific">Prunus dulcis</name>
    <name type="common">Almond</name>
    <name type="synonym">Amygdalus dulcis</name>
    <dbReference type="NCBI Taxonomy" id="3755"/>
    <lineage>
        <taxon>Eukaryota</taxon>
        <taxon>Viridiplantae</taxon>
        <taxon>Streptophyta</taxon>
        <taxon>Embryophyta</taxon>
        <taxon>Tracheophyta</taxon>
        <taxon>Spermatophyta</taxon>
        <taxon>Magnoliopsida</taxon>
        <taxon>eudicotyledons</taxon>
        <taxon>Gunneridae</taxon>
        <taxon>Pentapetalae</taxon>
        <taxon>rosids</taxon>
        <taxon>fabids</taxon>
        <taxon>Rosales</taxon>
        <taxon>Rosaceae</taxon>
        <taxon>Amygdaloideae</taxon>
        <taxon>Amygdaleae</taxon>
        <taxon>Prunus</taxon>
    </lineage>
</organism>
<name>A0A4Y1RNW8_PRUDU</name>
<feature type="region of interest" description="Disordered" evidence="1">
    <location>
        <begin position="307"/>
        <end position="352"/>
    </location>
</feature>
<sequence length="417" mass="46601">MVQVTKEVQPLAEALADGQAVALVVLPKPMSCNPLAPIWLFQLWLQVYFPELGPANRSPSDLSMCLDHRYPGYLALDLASIPTLETKEEHQDLPYGLALNKGNHYPCGCEVYYLAAVGRQTGFIQGIPSLMVDSHNYFFSWRVSFNKASETSDPEFGFTKSFKAWWGKISATWFSQPSEVHMERIFWGCACSSTYYSFKQVYQHLHLLQPQKRRVPTLVIVKVRRGHFLPPKKLTFLMLSSRCWGGYELLGYDVEIPPADDIILARPRKISRNPMSPGISKSIFETEVGGQTATSEAEVETEVIGVNPSTNPDVVMAEPQQVTQPSGSREVDRGVIDDPSHIPDHQTTPVNPTTVREEVQILPDQSSDPRDPTDHSTDVQILQSFENLYFLTLVNVVDHQTTSANQTANVNGVLPPS</sequence>
<reference evidence="2" key="1">
    <citation type="journal article" date="2019" name="Science">
        <title>Mutation of a bHLH transcription factor allowed almond domestication.</title>
        <authorList>
            <person name="Sanchez-Perez R."/>
            <person name="Pavan S."/>
            <person name="Mazzeo R."/>
            <person name="Moldovan C."/>
            <person name="Aiese Cigliano R."/>
            <person name="Del Cueto J."/>
            <person name="Ricciardi F."/>
            <person name="Lotti C."/>
            <person name="Ricciardi L."/>
            <person name="Dicenta F."/>
            <person name="Lopez-Marques R.L."/>
            <person name="Lindberg Moller B."/>
        </authorList>
    </citation>
    <scope>NUCLEOTIDE SEQUENCE</scope>
</reference>
<proteinExistence type="predicted"/>
<dbReference type="EMBL" id="AP019302">
    <property type="protein sequence ID" value="BBH05536.1"/>
    <property type="molecule type" value="Genomic_DNA"/>
</dbReference>
<protein>
    <submittedName>
        <fullName evidence="2">Uncharacterized protein</fullName>
    </submittedName>
</protein>
<gene>
    <name evidence="2" type="ORF">Prudu_016950</name>
</gene>
<evidence type="ECO:0000313" key="2">
    <source>
        <dbReference type="EMBL" id="BBH05536.1"/>
    </source>
</evidence>
<accession>A0A4Y1RNW8</accession>